<keyword evidence="1" id="KW-0472">Membrane</keyword>
<keyword evidence="1" id="KW-1133">Transmembrane helix</keyword>
<protein>
    <recommendedName>
        <fullName evidence="4">Glycerophosphoryl diester phosphodiesterase membrane domain-containing protein</fullName>
    </recommendedName>
</protein>
<dbReference type="AlphaFoldDB" id="A0A916ZL41"/>
<evidence type="ECO:0000313" key="2">
    <source>
        <dbReference type="EMBL" id="GGE01826.1"/>
    </source>
</evidence>
<feature type="transmembrane region" description="Helical" evidence="1">
    <location>
        <begin position="160"/>
        <end position="187"/>
    </location>
</feature>
<feature type="transmembrane region" description="Helical" evidence="1">
    <location>
        <begin position="116"/>
        <end position="139"/>
    </location>
</feature>
<feature type="transmembrane region" description="Helical" evidence="1">
    <location>
        <begin position="199"/>
        <end position="228"/>
    </location>
</feature>
<keyword evidence="1" id="KW-0812">Transmembrane</keyword>
<feature type="transmembrane region" description="Helical" evidence="1">
    <location>
        <begin position="21"/>
        <end position="42"/>
    </location>
</feature>
<reference evidence="2" key="2">
    <citation type="submission" date="2020-09" db="EMBL/GenBank/DDBJ databases">
        <authorList>
            <person name="Sun Q."/>
            <person name="Zhou Y."/>
        </authorList>
    </citation>
    <scope>NUCLEOTIDE SEQUENCE</scope>
    <source>
        <strain evidence="2">CGMCC 1.15519</strain>
    </source>
</reference>
<comment type="caution">
    <text evidence="2">The sequence shown here is derived from an EMBL/GenBank/DDBJ whole genome shotgun (WGS) entry which is preliminary data.</text>
</comment>
<feature type="transmembrane region" description="Helical" evidence="1">
    <location>
        <begin position="89"/>
        <end position="110"/>
    </location>
</feature>
<organism evidence="2 3">
    <name type="scientific">Sandarakinorhabdus glacialis</name>
    <dbReference type="NCBI Taxonomy" id="1614636"/>
    <lineage>
        <taxon>Bacteria</taxon>
        <taxon>Pseudomonadati</taxon>
        <taxon>Pseudomonadota</taxon>
        <taxon>Alphaproteobacteria</taxon>
        <taxon>Sphingomonadales</taxon>
        <taxon>Sphingosinicellaceae</taxon>
        <taxon>Sandarakinorhabdus</taxon>
    </lineage>
</organism>
<dbReference type="EMBL" id="BMJM01000001">
    <property type="protein sequence ID" value="GGE01826.1"/>
    <property type="molecule type" value="Genomic_DNA"/>
</dbReference>
<feature type="transmembrane region" description="Helical" evidence="1">
    <location>
        <begin position="57"/>
        <end position="77"/>
    </location>
</feature>
<name>A0A916ZL41_9SPHN</name>
<dbReference type="Proteomes" id="UP000635071">
    <property type="component" value="Unassembled WGS sequence"/>
</dbReference>
<gene>
    <name evidence="2" type="ORF">GCM10011529_05270</name>
</gene>
<evidence type="ECO:0000256" key="1">
    <source>
        <dbReference type="SAM" id="Phobius"/>
    </source>
</evidence>
<reference evidence="2" key="1">
    <citation type="journal article" date="2014" name="Int. J. Syst. Evol. Microbiol.">
        <title>Complete genome sequence of Corynebacterium casei LMG S-19264T (=DSM 44701T), isolated from a smear-ripened cheese.</title>
        <authorList>
            <consortium name="US DOE Joint Genome Institute (JGI-PGF)"/>
            <person name="Walter F."/>
            <person name="Albersmeier A."/>
            <person name="Kalinowski J."/>
            <person name="Ruckert C."/>
        </authorList>
    </citation>
    <scope>NUCLEOTIDE SEQUENCE</scope>
    <source>
        <strain evidence="2">CGMCC 1.15519</strain>
    </source>
</reference>
<proteinExistence type="predicted"/>
<evidence type="ECO:0008006" key="4">
    <source>
        <dbReference type="Google" id="ProtNLM"/>
    </source>
</evidence>
<sequence>MPGLKLVEIWQSTLAVLRPQFWTLFAIAAPFTLLVDVALTLFGPEPPKTPAELTPRIAVVIILIPALIGGIAQLAVAHLIARPEDTPRVALAAAFAVLPAYLGAVLLSGIPTGIGLLLLVIPGLYIAARLFLIVPIAVVERLGMIAILKRSWTLTEGHAGSILLFLLLAILFLFGATVLASGVGAALGSVLTLAGLKAVGTFVAALASALVGMILSIAVTAAATVIYLKLR</sequence>
<evidence type="ECO:0000313" key="3">
    <source>
        <dbReference type="Proteomes" id="UP000635071"/>
    </source>
</evidence>
<accession>A0A916ZL41</accession>
<keyword evidence="3" id="KW-1185">Reference proteome</keyword>